<dbReference type="InterPro" id="IPR013103">
    <property type="entry name" value="RVT_2"/>
</dbReference>
<keyword evidence="3" id="KW-0255">Endonuclease</keyword>
<dbReference type="GO" id="GO:0046872">
    <property type="term" value="F:metal ion binding"/>
    <property type="evidence" value="ECO:0007669"/>
    <property type="project" value="UniProtKB-KW"/>
</dbReference>
<feature type="domain" description="Reverse transcriptase Ty1/copia-type" evidence="12">
    <location>
        <begin position="676"/>
        <end position="877"/>
    </location>
</feature>
<dbReference type="GO" id="GO:0006310">
    <property type="term" value="P:DNA recombination"/>
    <property type="evidence" value="ECO:0007669"/>
    <property type="project" value="UniProtKB-KW"/>
</dbReference>
<keyword evidence="4" id="KW-0378">Hydrolase</keyword>
<keyword evidence="1" id="KW-0540">Nuclease</keyword>
<dbReference type="GO" id="GO:0004519">
    <property type="term" value="F:endonuclease activity"/>
    <property type="evidence" value="ECO:0007669"/>
    <property type="project" value="UniProtKB-KW"/>
</dbReference>
<evidence type="ECO:0000313" key="16">
    <source>
        <dbReference type="Proteomes" id="UP000242715"/>
    </source>
</evidence>
<evidence type="ECO:0000256" key="2">
    <source>
        <dbReference type="ARBA" id="ARBA00022723"/>
    </source>
</evidence>
<dbReference type="Pfam" id="PF07727">
    <property type="entry name" value="RVT_2"/>
    <property type="match status" value="1"/>
</dbReference>
<keyword evidence="8" id="KW-0239">DNA-directed DNA polymerase</keyword>
<reference evidence="16" key="1">
    <citation type="journal article" date="2017" name="Front. Plant Sci.">
        <title>Climate Clever Clovers: New Paradigm to Reduce the Environmental Footprint of Ruminants by Breeding Low Methanogenic Forages Utilizing Haplotype Variation.</title>
        <authorList>
            <person name="Kaur P."/>
            <person name="Appels R."/>
            <person name="Bayer P.E."/>
            <person name="Keeble-Gagnere G."/>
            <person name="Wang J."/>
            <person name="Hirakawa H."/>
            <person name="Shirasawa K."/>
            <person name="Vercoe P."/>
            <person name="Stefanova K."/>
            <person name="Durmic Z."/>
            <person name="Nichols P."/>
            <person name="Revell C."/>
            <person name="Isobe S.N."/>
            <person name="Edwards D."/>
            <person name="Erskine W."/>
        </authorList>
    </citation>
    <scope>NUCLEOTIDE SEQUENCE [LARGE SCALE GENOMIC DNA]</scope>
    <source>
        <strain evidence="16">cv. Daliak</strain>
    </source>
</reference>
<keyword evidence="16" id="KW-1185">Reference proteome</keyword>
<dbReference type="Proteomes" id="UP000242715">
    <property type="component" value="Unassembled WGS sequence"/>
</dbReference>
<evidence type="ECO:0000256" key="5">
    <source>
        <dbReference type="ARBA" id="ARBA00022842"/>
    </source>
</evidence>
<sequence>MAENKDFGFPIPKFDGHYDHWSMLMENLLQSKEFWSIVETGVPTLAANASAEQTRIVNEARLKDLKAKNYLFQAIDRTIIETILDKSSSKAIWDSMKHKYQGSTKVKRAQLQALRGEFEVLRMKDDESVNDYFGRVLATVNKMKIQGEAMEQRIIVEKILRSMTRRFNYVVCAIEESNNVETLSIDELQGSLLVHEQKMKPAKEEDQALKIAYGGSNSGRGRGRGGKNNQGRGQLQKKNLTFVFKNNWCKVYHQEKGLLMSSQIASNNLYPIITEAKMAYFQERGVDVNHLWHCRYGHLNYKGLQLLHQKNMVRDLPRIEDSKLVCEDCLIGKQHRDSIPKTSKWKSTKRLELIHSDICGPITPSSNSDNKYVLTFIDDYSRKTWVYFLKNKSSAFDQFKKFKSMVEKETGEAICCLRTDRGERKNRTIMEMVRSMLASKSIPKEFWPEAVNWAIYVLNRSPAAAIPDKTPEEAWSFNKPTVKHFKVFGCIAYTHVPDAQRKKLDDKSIKCIFLGISEESKAYKLYHPPTKRVIISRDVKFAEQEKWKWNDSKDPVNTMNADSDEDTDGGNNVNEEPALTQEDPATDAQIITEHTNTTNASASNSNLDQGRIRKPPSWHADYDTSINEDDIIDEESMNLIAFGPCVQEDPVKYEEAEKSQKWRDAMESEIDSIERNKTWELTDLPKGVRVIGVKWIYKTKLNEKGEIEKFKARLVAKGYAQKYGTDYKEVFAPVARWDTIRCLLAIAATKGWIVHQLDVKSAFLHGELNETVYVEQPLGYIKKGSENKVYRLHKALYGLKQAPRAWYSKIEQYFIKEGFEKCPHEHTLFVKRNGNTDILIISLYVDDLIYTGNNGVMVKGFKESMMKTFDMTYLVHMIARFMENPVETHMMAAKRILRYIRGTLELGIFYRKENQNDHIKLIAYSDSDYGGDVDDRKSTSWYVFMLGSGAISWSSRKQPIVTLSTTEAEFIAAAHCVCQGIWLKRILDNMGLKQSKCLDVFCDNSSTIKLSKNPVLHGRSKHIDIRFHFLRNLSCEGSVELKHCTSQNQIADIMTKALKLESFEKLKQMMACSLLARQASKFVSSWVLRELILKKANQKLQVSQKSKYEVNNEDRIWEAQSKSMCIWKHSEVLNESSLKKVYQKPQESQKQKNDQEARRVCQKQFKCTSEATQEYSKHVNLMESSLVMLSLKLNQLKDEMNTECVKSNKSRKGTSGQRYYYYLFYAKELSSKTWKG</sequence>
<evidence type="ECO:0000256" key="7">
    <source>
        <dbReference type="ARBA" id="ARBA00022918"/>
    </source>
</evidence>
<feature type="domain" description="Retroviral polymerase SH3-like" evidence="14">
    <location>
        <begin position="490"/>
        <end position="553"/>
    </location>
</feature>
<dbReference type="InterPro" id="IPR012337">
    <property type="entry name" value="RNaseH-like_sf"/>
</dbReference>
<dbReference type="PANTHER" id="PTHR42648:SF11">
    <property type="entry name" value="TRANSPOSON TY4-P GAG-POL POLYPROTEIN"/>
    <property type="match status" value="1"/>
</dbReference>
<evidence type="ECO:0000256" key="11">
    <source>
        <dbReference type="SAM" id="MobiDB-lite"/>
    </source>
</evidence>
<evidence type="ECO:0000256" key="1">
    <source>
        <dbReference type="ARBA" id="ARBA00022722"/>
    </source>
</evidence>
<feature type="region of interest" description="Disordered" evidence="11">
    <location>
        <begin position="213"/>
        <end position="233"/>
    </location>
</feature>
<keyword evidence="10" id="KW-0511">Multifunctional enzyme</keyword>
<protein>
    <recommendedName>
        <fullName evidence="17">Integrase catalytic domain-containing protein</fullName>
    </recommendedName>
</protein>
<evidence type="ECO:0000256" key="10">
    <source>
        <dbReference type="ARBA" id="ARBA00023268"/>
    </source>
</evidence>
<dbReference type="InterPro" id="IPR025724">
    <property type="entry name" value="GAG-pre-integrase_dom"/>
</dbReference>
<accession>A0A2Z6P1D5</accession>
<evidence type="ECO:0000256" key="9">
    <source>
        <dbReference type="ARBA" id="ARBA00023172"/>
    </source>
</evidence>
<dbReference type="Pfam" id="PF25597">
    <property type="entry name" value="SH3_retrovirus"/>
    <property type="match status" value="1"/>
</dbReference>
<evidence type="ECO:0000256" key="6">
    <source>
        <dbReference type="ARBA" id="ARBA00022908"/>
    </source>
</evidence>
<dbReference type="PANTHER" id="PTHR42648">
    <property type="entry name" value="TRANSPOSASE, PUTATIVE-RELATED"/>
    <property type="match status" value="1"/>
</dbReference>
<feature type="region of interest" description="Disordered" evidence="11">
    <location>
        <begin position="551"/>
        <end position="621"/>
    </location>
</feature>
<dbReference type="InterPro" id="IPR057670">
    <property type="entry name" value="SH3_retrovirus"/>
</dbReference>
<dbReference type="GO" id="GO:0003887">
    <property type="term" value="F:DNA-directed DNA polymerase activity"/>
    <property type="evidence" value="ECO:0007669"/>
    <property type="project" value="UniProtKB-KW"/>
</dbReference>
<gene>
    <name evidence="15" type="ORF">TSUD_200730</name>
</gene>
<dbReference type="GO" id="GO:0015074">
    <property type="term" value="P:DNA integration"/>
    <property type="evidence" value="ECO:0007669"/>
    <property type="project" value="UniProtKB-KW"/>
</dbReference>
<keyword evidence="5" id="KW-0460">Magnesium</keyword>
<keyword evidence="7" id="KW-0695">RNA-directed DNA polymerase</keyword>
<keyword evidence="2" id="KW-0479">Metal-binding</keyword>
<keyword evidence="8" id="KW-0548">Nucleotidyltransferase</keyword>
<evidence type="ECO:0000259" key="12">
    <source>
        <dbReference type="Pfam" id="PF07727"/>
    </source>
</evidence>
<dbReference type="GO" id="GO:0003676">
    <property type="term" value="F:nucleic acid binding"/>
    <property type="evidence" value="ECO:0007669"/>
    <property type="project" value="InterPro"/>
</dbReference>
<dbReference type="SUPFAM" id="SSF53098">
    <property type="entry name" value="Ribonuclease H-like"/>
    <property type="match status" value="1"/>
</dbReference>
<keyword evidence="9" id="KW-0233">DNA recombination</keyword>
<proteinExistence type="predicted"/>
<keyword evidence="8" id="KW-0808">Transferase</keyword>
<dbReference type="SUPFAM" id="SSF56672">
    <property type="entry name" value="DNA/RNA polymerases"/>
    <property type="match status" value="1"/>
</dbReference>
<evidence type="ECO:0000313" key="15">
    <source>
        <dbReference type="EMBL" id="GAU42085.1"/>
    </source>
</evidence>
<evidence type="ECO:0000259" key="13">
    <source>
        <dbReference type="Pfam" id="PF13976"/>
    </source>
</evidence>
<dbReference type="Gene3D" id="3.30.420.10">
    <property type="entry name" value="Ribonuclease H-like superfamily/Ribonuclease H"/>
    <property type="match status" value="2"/>
</dbReference>
<evidence type="ECO:0000259" key="14">
    <source>
        <dbReference type="Pfam" id="PF25597"/>
    </source>
</evidence>
<dbReference type="GO" id="GO:0016787">
    <property type="term" value="F:hydrolase activity"/>
    <property type="evidence" value="ECO:0007669"/>
    <property type="project" value="UniProtKB-KW"/>
</dbReference>
<evidence type="ECO:0000256" key="3">
    <source>
        <dbReference type="ARBA" id="ARBA00022759"/>
    </source>
</evidence>
<dbReference type="Pfam" id="PF13976">
    <property type="entry name" value="gag_pre-integrs"/>
    <property type="match status" value="1"/>
</dbReference>
<dbReference type="InterPro" id="IPR043502">
    <property type="entry name" value="DNA/RNA_pol_sf"/>
</dbReference>
<dbReference type="InterPro" id="IPR039537">
    <property type="entry name" value="Retrotran_Ty1/copia-like"/>
</dbReference>
<dbReference type="OrthoDB" id="6158475at2759"/>
<evidence type="ECO:0000256" key="4">
    <source>
        <dbReference type="ARBA" id="ARBA00022801"/>
    </source>
</evidence>
<keyword evidence="6" id="KW-0229">DNA integration</keyword>
<dbReference type="CDD" id="cd09272">
    <property type="entry name" value="RNase_HI_RT_Ty1"/>
    <property type="match status" value="1"/>
</dbReference>
<dbReference type="Pfam" id="PF14223">
    <property type="entry name" value="Retrotran_gag_2"/>
    <property type="match status" value="1"/>
</dbReference>
<name>A0A2Z6P1D5_TRISU</name>
<dbReference type="GO" id="GO:0003964">
    <property type="term" value="F:RNA-directed DNA polymerase activity"/>
    <property type="evidence" value="ECO:0007669"/>
    <property type="project" value="UniProtKB-KW"/>
</dbReference>
<dbReference type="EMBL" id="DF973898">
    <property type="protein sequence ID" value="GAU42085.1"/>
    <property type="molecule type" value="Genomic_DNA"/>
</dbReference>
<feature type="domain" description="GAG-pre-integrase" evidence="13">
    <location>
        <begin position="287"/>
        <end position="334"/>
    </location>
</feature>
<dbReference type="AlphaFoldDB" id="A0A2Z6P1D5"/>
<dbReference type="InterPro" id="IPR036397">
    <property type="entry name" value="RNaseH_sf"/>
</dbReference>
<organism evidence="15 16">
    <name type="scientific">Trifolium subterraneum</name>
    <name type="common">Subterranean clover</name>
    <dbReference type="NCBI Taxonomy" id="3900"/>
    <lineage>
        <taxon>Eukaryota</taxon>
        <taxon>Viridiplantae</taxon>
        <taxon>Streptophyta</taxon>
        <taxon>Embryophyta</taxon>
        <taxon>Tracheophyta</taxon>
        <taxon>Spermatophyta</taxon>
        <taxon>Magnoliopsida</taxon>
        <taxon>eudicotyledons</taxon>
        <taxon>Gunneridae</taxon>
        <taxon>Pentapetalae</taxon>
        <taxon>rosids</taxon>
        <taxon>fabids</taxon>
        <taxon>Fabales</taxon>
        <taxon>Fabaceae</taxon>
        <taxon>Papilionoideae</taxon>
        <taxon>50 kb inversion clade</taxon>
        <taxon>NPAAA clade</taxon>
        <taxon>Hologalegina</taxon>
        <taxon>IRL clade</taxon>
        <taxon>Trifolieae</taxon>
        <taxon>Trifolium</taxon>
    </lineage>
</organism>
<evidence type="ECO:0008006" key="17">
    <source>
        <dbReference type="Google" id="ProtNLM"/>
    </source>
</evidence>
<feature type="compositionally biased region" description="Low complexity" evidence="11">
    <location>
        <begin position="595"/>
        <end position="606"/>
    </location>
</feature>
<evidence type="ECO:0000256" key="8">
    <source>
        <dbReference type="ARBA" id="ARBA00022932"/>
    </source>
</evidence>